<dbReference type="EMBL" id="QGMG01000778">
    <property type="protein sequence ID" value="TVY51599.1"/>
    <property type="molecule type" value="Genomic_DNA"/>
</dbReference>
<dbReference type="GO" id="GO:0042144">
    <property type="term" value="P:vacuole fusion, non-autophagic"/>
    <property type="evidence" value="ECO:0007669"/>
    <property type="project" value="TreeGrafter"/>
</dbReference>
<comment type="caution">
    <text evidence="3">The sequence shown here is derived from an EMBL/GenBank/DDBJ whole genome shotgun (WGS) entry which is preliminary data.</text>
</comment>
<dbReference type="InterPro" id="IPR052471">
    <property type="entry name" value="PBI_I9"/>
</dbReference>
<proteinExistence type="inferred from homology"/>
<dbReference type="GO" id="GO:0004866">
    <property type="term" value="F:endopeptidase inhibitor activity"/>
    <property type="evidence" value="ECO:0007669"/>
    <property type="project" value="TreeGrafter"/>
</dbReference>
<dbReference type="Gene3D" id="3.30.70.80">
    <property type="entry name" value="Peptidase S8 propeptide/proteinase inhibitor I9"/>
    <property type="match status" value="1"/>
</dbReference>
<evidence type="ECO:0000313" key="3">
    <source>
        <dbReference type="EMBL" id="TVY51599.1"/>
    </source>
</evidence>
<dbReference type="FunFam" id="3.30.70.80:FF:000005">
    <property type="entry name" value="Proteinase inhibitor I2B"/>
    <property type="match status" value="1"/>
</dbReference>
<comment type="similarity">
    <text evidence="1">Belongs to the protease inhibitor I9 family.</text>
</comment>
<evidence type="ECO:0000313" key="4">
    <source>
        <dbReference type="Proteomes" id="UP000481288"/>
    </source>
</evidence>
<dbReference type="PANTHER" id="PTHR28288">
    <property type="entry name" value="PROTEASE B INHIBITOR 2"/>
    <property type="match status" value="1"/>
</dbReference>
<gene>
    <name evidence="3" type="primary">B24G3.190</name>
    <name evidence="3" type="ORF">LCER1_G004103</name>
</gene>
<name>A0A7D8YQX9_9HELO</name>
<dbReference type="PANTHER" id="PTHR28288:SF1">
    <property type="entry name" value="INHIBITOR I9 DOMAIN-CONTAINING PROTEIN"/>
    <property type="match status" value="1"/>
</dbReference>
<accession>A0A7D8YQX9</accession>
<evidence type="ECO:0000256" key="1">
    <source>
        <dbReference type="ARBA" id="ARBA00038069"/>
    </source>
</evidence>
<keyword evidence="4" id="KW-1185">Reference proteome</keyword>
<dbReference type="InterPro" id="IPR037045">
    <property type="entry name" value="S8pro/Inhibitor_I9_sf"/>
</dbReference>
<dbReference type="SUPFAM" id="SSF54897">
    <property type="entry name" value="Protease propeptides/inhibitors"/>
    <property type="match status" value="1"/>
</dbReference>
<dbReference type="Proteomes" id="UP000481288">
    <property type="component" value="Unassembled WGS sequence"/>
</dbReference>
<evidence type="ECO:0000256" key="2">
    <source>
        <dbReference type="SAM" id="SignalP"/>
    </source>
</evidence>
<evidence type="ECO:0008006" key="5">
    <source>
        <dbReference type="Google" id="ProtNLM"/>
    </source>
</evidence>
<dbReference type="OrthoDB" id="3888684at2759"/>
<sequence>MKVTIFSLVALAAVALGAAVPLKSVIVTYPDATPNDIIDSAMSAIKTGGGVITHEYKLIKGFAAKAPAKVLESFMTLANEYPAVIEEDQMVSING</sequence>
<dbReference type="AlphaFoldDB" id="A0A7D8YQX9"/>
<protein>
    <recommendedName>
        <fullName evidence="5">Ase inhibitor propeptide</fullName>
    </recommendedName>
</protein>
<feature type="signal peptide" evidence="2">
    <location>
        <begin position="1"/>
        <end position="19"/>
    </location>
</feature>
<keyword evidence="2" id="KW-0732">Signal</keyword>
<reference evidence="3 4" key="1">
    <citation type="submission" date="2018-05" db="EMBL/GenBank/DDBJ databases">
        <title>Whole genome sequencing for identification of molecular markers to develop diagnostic detection tools for the regulated plant pathogen Lachnellula willkommii.</title>
        <authorList>
            <person name="Giroux E."/>
            <person name="Bilodeau G."/>
        </authorList>
    </citation>
    <scope>NUCLEOTIDE SEQUENCE [LARGE SCALE GENOMIC DNA]</scope>
    <source>
        <strain evidence="3 4">CBS 625.97</strain>
    </source>
</reference>
<organism evidence="3 4">
    <name type="scientific">Lachnellula cervina</name>
    <dbReference type="NCBI Taxonomy" id="1316786"/>
    <lineage>
        <taxon>Eukaryota</taxon>
        <taxon>Fungi</taxon>
        <taxon>Dikarya</taxon>
        <taxon>Ascomycota</taxon>
        <taxon>Pezizomycotina</taxon>
        <taxon>Leotiomycetes</taxon>
        <taxon>Helotiales</taxon>
        <taxon>Lachnaceae</taxon>
        <taxon>Lachnellula</taxon>
    </lineage>
</organism>
<feature type="chain" id="PRO_5028913599" description="Ase inhibitor propeptide" evidence="2">
    <location>
        <begin position="20"/>
        <end position="95"/>
    </location>
</feature>